<evidence type="ECO:0000259" key="4">
    <source>
        <dbReference type="PROSITE" id="PS50043"/>
    </source>
</evidence>
<keyword evidence="3" id="KW-0804">Transcription</keyword>
<dbReference type="SMART" id="SM00421">
    <property type="entry name" value="HTH_LUXR"/>
    <property type="match status" value="1"/>
</dbReference>
<feature type="domain" description="HTH luxR-type" evidence="4">
    <location>
        <begin position="22"/>
        <end position="87"/>
    </location>
</feature>
<dbReference type="InterPro" id="IPR036388">
    <property type="entry name" value="WH-like_DNA-bd_sf"/>
</dbReference>
<gene>
    <name evidence="5" type="ORF">F4Y42_20675</name>
</gene>
<dbReference type="PRINTS" id="PR00038">
    <property type="entry name" value="HTHLUXR"/>
</dbReference>
<name>A0A6B0Z1V5_9CHLR</name>
<evidence type="ECO:0000313" key="5">
    <source>
        <dbReference type="EMBL" id="MXY95862.1"/>
    </source>
</evidence>
<dbReference type="InterPro" id="IPR016032">
    <property type="entry name" value="Sig_transdc_resp-reg_C-effctor"/>
</dbReference>
<dbReference type="PROSITE" id="PS50043">
    <property type="entry name" value="HTH_LUXR_2"/>
    <property type="match status" value="1"/>
</dbReference>
<proteinExistence type="predicted"/>
<reference evidence="5" key="1">
    <citation type="submission" date="2019-09" db="EMBL/GenBank/DDBJ databases">
        <title>Characterisation of the sponge microbiome using genome-centric metagenomics.</title>
        <authorList>
            <person name="Engelberts J.P."/>
            <person name="Robbins S.J."/>
            <person name="De Goeij J.M."/>
            <person name="Aranda M."/>
            <person name="Bell S.C."/>
            <person name="Webster N.S."/>
        </authorList>
    </citation>
    <scope>NUCLEOTIDE SEQUENCE</scope>
    <source>
        <strain evidence="5">SB0664_bin_27</strain>
    </source>
</reference>
<dbReference type="SUPFAM" id="SSF46894">
    <property type="entry name" value="C-terminal effector domain of the bipartite response regulators"/>
    <property type="match status" value="1"/>
</dbReference>
<dbReference type="CDD" id="cd06170">
    <property type="entry name" value="LuxR_C_like"/>
    <property type="match status" value="1"/>
</dbReference>
<dbReference type="PANTHER" id="PTHR44688:SF16">
    <property type="entry name" value="DNA-BINDING TRANSCRIPTIONAL ACTIVATOR DEVR_DOSR"/>
    <property type="match status" value="1"/>
</dbReference>
<evidence type="ECO:0000256" key="2">
    <source>
        <dbReference type="ARBA" id="ARBA00023125"/>
    </source>
</evidence>
<keyword evidence="1" id="KW-0805">Transcription regulation</keyword>
<evidence type="ECO:0000256" key="1">
    <source>
        <dbReference type="ARBA" id="ARBA00023015"/>
    </source>
</evidence>
<dbReference type="InterPro" id="IPR000792">
    <property type="entry name" value="Tscrpt_reg_LuxR_C"/>
</dbReference>
<dbReference type="EMBL" id="VXRG01000176">
    <property type="protein sequence ID" value="MXY95862.1"/>
    <property type="molecule type" value="Genomic_DNA"/>
</dbReference>
<dbReference type="Gene3D" id="1.10.10.10">
    <property type="entry name" value="Winged helix-like DNA-binding domain superfamily/Winged helix DNA-binding domain"/>
    <property type="match status" value="1"/>
</dbReference>
<comment type="caution">
    <text evidence="5">The sequence shown here is derived from an EMBL/GenBank/DDBJ whole genome shotgun (WGS) entry which is preliminary data.</text>
</comment>
<sequence length="89" mass="9881">MGLSRVRTVVALPGCRHLQILQLSGCSPLNERDLDVLHLLTQGCRNGEMAVRLHLAEVTAKKHMSSLMRKLNVQDRAQDVLQAKKLGLV</sequence>
<protein>
    <submittedName>
        <fullName evidence="5">Response regulator transcription factor</fullName>
    </submittedName>
</protein>
<dbReference type="AlphaFoldDB" id="A0A6B0Z1V5"/>
<dbReference type="PANTHER" id="PTHR44688">
    <property type="entry name" value="DNA-BINDING TRANSCRIPTIONAL ACTIVATOR DEVR_DOSR"/>
    <property type="match status" value="1"/>
</dbReference>
<accession>A0A6B0Z1V5</accession>
<dbReference type="Pfam" id="PF00196">
    <property type="entry name" value="GerE"/>
    <property type="match status" value="1"/>
</dbReference>
<dbReference type="GO" id="GO:0006355">
    <property type="term" value="P:regulation of DNA-templated transcription"/>
    <property type="evidence" value="ECO:0007669"/>
    <property type="project" value="InterPro"/>
</dbReference>
<organism evidence="5">
    <name type="scientific">Caldilineaceae bacterium SB0664_bin_27</name>
    <dbReference type="NCBI Taxonomy" id="2605260"/>
    <lineage>
        <taxon>Bacteria</taxon>
        <taxon>Bacillati</taxon>
        <taxon>Chloroflexota</taxon>
        <taxon>Caldilineae</taxon>
        <taxon>Caldilineales</taxon>
        <taxon>Caldilineaceae</taxon>
    </lineage>
</organism>
<evidence type="ECO:0000256" key="3">
    <source>
        <dbReference type="ARBA" id="ARBA00023163"/>
    </source>
</evidence>
<dbReference type="GO" id="GO:0003677">
    <property type="term" value="F:DNA binding"/>
    <property type="evidence" value="ECO:0007669"/>
    <property type="project" value="UniProtKB-KW"/>
</dbReference>
<keyword evidence="2" id="KW-0238">DNA-binding</keyword>